<proteinExistence type="predicted"/>
<dbReference type="Proteomes" id="UP000790787">
    <property type="component" value="Chromosome 20"/>
</dbReference>
<protein>
    <submittedName>
        <fullName evidence="2">Uncharacterized protein</fullName>
    </submittedName>
</protein>
<sequence>MAIDMISEAPTLVTSPRISFSDDLSQKDSNANSSAEKFPLICSDSNSEFDFCITNNTNTETSSADELFLDGLIRPLQLQEKYVTINQEILKNISKTQPLNSPPNQPTPNESSNQEILKQKDQSKSFWRIRRSSSLHCVNSHKKSSFWSLPLLSRSNSTGSEGQKNNAQFKKMKNMNTSAANFYTFPSSQKPPLRKNYGLGHNYGNGVCIHPVLNVPPTFITKGTANLFGLGSFFANGKENKDVLSDYCMSLTPKNPAYADSAVAVLLLTFGPTGRNSVRFPFGNPQPA</sequence>
<dbReference type="PaxDb" id="4097-A0A1S3YAV8"/>
<evidence type="ECO:0000313" key="2">
    <source>
        <dbReference type="RefSeq" id="XP_016449148.1"/>
    </source>
</evidence>
<dbReference type="RefSeq" id="XP_016449148.1">
    <property type="nucleotide sequence ID" value="XM_016593662.1"/>
</dbReference>
<dbReference type="GeneID" id="107774185"/>
<reference evidence="2" key="2">
    <citation type="submission" date="2025-08" db="UniProtKB">
        <authorList>
            <consortium name="RefSeq"/>
        </authorList>
    </citation>
    <scope>IDENTIFICATION</scope>
</reference>
<gene>
    <name evidence="2" type="primary">LOC107774185</name>
</gene>
<reference evidence="1" key="1">
    <citation type="journal article" date="2014" name="Nat. Commun.">
        <title>The tobacco genome sequence and its comparison with those of tomato and potato.</title>
        <authorList>
            <person name="Sierro N."/>
            <person name="Battey J.N."/>
            <person name="Ouadi S."/>
            <person name="Bakaher N."/>
            <person name="Bovet L."/>
            <person name="Willig A."/>
            <person name="Goepfert S."/>
            <person name="Peitsch M.C."/>
            <person name="Ivanov N.V."/>
        </authorList>
    </citation>
    <scope>NUCLEOTIDE SEQUENCE [LARGE SCALE GENOMIC DNA]</scope>
</reference>
<accession>A0A1S3YAV8</accession>
<dbReference type="PANTHER" id="PTHR36757:SF1">
    <property type="entry name" value="GENOME ASSEMBLY, CHROMOSOME: A04"/>
    <property type="match status" value="1"/>
</dbReference>
<dbReference type="KEGG" id="nta:107774185"/>
<name>A0A1S3YAV8_TOBAC</name>
<dbReference type="PANTHER" id="PTHR36757">
    <property type="entry name" value="BNAANNG22500D PROTEIN"/>
    <property type="match status" value="1"/>
</dbReference>
<keyword evidence="1" id="KW-1185">Reference proteome</keyword>
<dbReference type="OMA" id="FPNMICT"/>
<dbReference type="OrthoDB" id="1106808at2759"/>
<evidence type="ECO:0000313" key="1">
    <source>
        <dbReference type="Proteomes" id="UP000790787"/>
    </source>
</evidence>
<dbReference type="AlphaFoldDB" id="A0A1S3YAV8"/>
<organism evidence="1 2">
    <name type="scientific">Nicotiana tabacum</name>
    <name type="common">Common tobacco</name>
    <dbReference type="NCBI Taxonomy" id="4097"/>
    <lineage>
        <taxon>Eukaryota</taxon>
        <taxon>Viridiplantae</taxon>
        <taxon>Streptophyta</taxon>
        <taxon>Embryophyta</taxon>
        <taxon>Tracheophyta</taxon>
        <taxon>Spermatophyta</taxon>
        <taxon>Magnoliopsida</taxon>
        <taxon>eudicotyledons</taxon>
        <taxon>Gunneridae</taxon>
        <taxon>Pentapetalae</taxon>
        <taxon>asterids</taxon>
        <taxon>lamiids</taxon>
        <taxon>Solanales</taxon>
        <taxon>Solanaceae</taxon>
        <taxon>Nicotianoideae</taxon>
        <taxon>Nicotianeae</taxon>
        <taxon>Nicotiana</taxon>
    </lineage>
</organism>